<dbReference type="EnsemblPlants" id="PGSC0003DMT400096470">
    <property type="protein sequence ID" value="PGSC0003DMT400096470"/>
    <property type="gene ID" value="PGSC0003DMG400046041"/>
</dbReference>
<dbReference type="AlphaFoldDB" id="M1DYI4"/>
<dbReference type="InParanoid" id="M1DYI4"/>
<evidence type="ECO:0000313" key="2">
    <source>
        <dbReference type="Proteomes" id="UP000011115"/>
    </source>
</evidence>
<sequence length="181" mass="19576">MAVDPEEGVAWDELGARMVVGDAEAGASDVVADMVESSICIYSTSTARSSPRCGTSIGGSLPVQRELENKVRKGQGGGGLEGPLMDLRNNDVGDINLQPLHNGCQHHYPVPCNQVSYLRRGQSISDKQPEELRDDAQYIFLDNQARSPNPQHIPHPQQCLVLATLEEPPSAQLFTGRTRSG</sequence>
<accession>M1DYI4</accession>
<dbReference type="Proteomes" id="UP000011115">
    <property type="component" value="Unassembled WGS sequence"/>
</dbReference>
<reference evidence="1" key="2">
    <citation type="submission" date="2015-06" db="UniProtKB">
        <authorList>
            <consortium name="EnsemblPlants"/>
        </authorList>
    </citation>
    <scope>IDENTIFICATION</scope>
    <source>
        <strain evidence="1">DM1-3 516 R44</strain>
    </source>
</reference>
<proteinExistence type="predicted"/>
<keyword evidence="2" id="KW-1185">Reference proteome</keyword>
<dbReference type="Gramene" id="PGSC0003DMT400096470">
    <property type="protein sequence ID" value="PGSC0003DMT400096470"/>
    <property type="gene ID" value="PGSC0003DMG400046041"/>
</dbReference>
<dbReference type="HOGENOM" id="CLU_1491540_0_0_1"/>
<dbReference type="PaxDb" id="4113-PGSC0003DMT400096470"/>
<name>M1DYI4_SOLTU</name>
<evidence type="ECO:0000313" key="1">
    <source>
        <dbReference type="EnsemblPlants" id="PGSC0003DMT400096470"/>
    </source>
</evidence>
<organism evidence="1 2">
    <name type="scientific">Solanum tuberosum</name>
    <name type="common">Potato</name>
    <dbReference type="NCBI Taxonomy" id="4113"/>
    <lineage>
        <taxon>Eukaryota</taxon>
        <taxon>Viridiplantae</taxon>
        <taxon>Streptophyta</taxon>
        <taxon>Embryophyta</taxon>
        <taxon>Tracheophyta</taxon>
        <taxon>Spermatophyta</taxon>
        <taxon>Magnoliopsida</taxon>
        <taxon>eudicotyledons</taxon>
        <taxon>Gunneridae</taxon>
        <taxon>Pentapetalae</taxon>
        <taxon>asterids</taxon>
        <taxon>lamiids</taxon>
        <taxon>Solanales</taxon>
        <taxon>Solanaceae</taxon>
        <taxon>Solanoideae</taxon>
        <taxon>Solaneae</taxon>
        <taxon>Solanum</taxon>
    </lineage>
</organism>
<reference evidence="2" key="1">
    <citation type="journal article" date="2011" name="Nature">
        <title>Genome sequence and analysis of the tuber crop potato.</title>
        <authorList>
            <consortium name="The Potato Genome Sequencing Consortium"/>
        </authorList>
    </citation>
    <scope>NUCLEOTIDE SEQUENCE [LARGE SCALE GENOMIC DNA]</scope>
    <source>
        <strain evidence="2">cv. DM1-3 516 R44</strain>
    </source>
</reference>
<protein>
    <submittedName>
        <fullName evidence="1">Integrase core domain containing protein</fullName>
    </submittedName>
</protein>